<dbReference type="RefSeq" id="WP_377112229.1">
    <property type="nucleotide sequence ID" value="NZ_JBHTHZ010000002.1"/>
</dbReference>
<comment type="caution">
    <text evidence="1">The sequence shown here is derived from an EMBL/GenBank/DDBJ whole genome shotgun (WGS) entry which is preliminary data.</text>
</comment>
<dbReference type="Proteomes" id="UP001597010">
    <property type="component" value="Unassembled WGS sequence"/>
</dbReference>
<organism evidence="1 2">
    <name type="scientific">Mucilaginibacter litoreus</name>
    <dbReference type="NCBI Taxonomy" id="1048221"/>
    <lineage>
        <taxon>Bacteria</taxon>
        <taxon>Pseudomonadati</taxon>
        <taxon>Bacteroidota</taxon>
        <taxon>Sphingobacteriia</taxon>
        <taxon>Sphingobacteriales</taxon>
        <taxon>Sphingobacteriaceae</taxon>
        <taxon>Mucilaginibacter</taxon>
    </lineage>
</organism>
<reference evidence="2" key="1">
    <citation type="journal article" date="2019" name="Int. J. Syst. Evol. Microbiol.">
        <title>The Global Catalogue of Microorganisms (GCM) 10K type strain sequencing project: providing services to taxonomists for standard genome sequencing and annotation.</title>
        <authorList>
            <consortium name="The Broad Institute Genomics Platform"/>
            <consortium name="The Broad Institute Genome Sequencing Center for Infectious Disease"/>
            <person name="Wu L."/>
            <person name="Ma J."/>
        </authorList>
    </citation>
    <scope>NUCLEOTIDE SEQUENCE [LARGE SCALE GENOMIC DNA]</scope>
    <source>
        <strain evidence="2">CCUG 61484</strain>
    </source>
</reference>
<dbReference type="Pfam" id="PF20001">
    <property type="entry name" value="DUF6428"/>
    <property type="match status" value="1"/>
</dbReference>
<protein>
    <submittedName>
        <fullName evidence="1">DUF6428 family protein</fullName>
    </submittedName>
</protein>
<accession>A0ABW3AQF6</accession>
<evidence type="ECO:0000313" key="1">
    <source>
        <dbReference type="EMBL" id="MFD0793035.1"/>
    </source>
</evidence>
<evidence type="ECO:0000313" key="2">
    <source>
        <dbReference type="Proteomes" id="UP001597010"/>
    </source>
</evidence>
<sequence>METLKWLNFKQHLQSDAQLMLQFQYADNKWIDASYHITEIKQAPVTSVDCGGVLNNWTEIIVQIWEPEISDQDRAMTTAKALSIINLVEQKITLDDDAIVKIEFGNTQFDTRQMLPKSITAENGNLIIDLRPDTVQCKAIERGGSCGTDNQGQECCVPAADVKPKIRLKNISADALCCVPGSGCC</sequence>
<dbReference type="InterPro" id="IPR045534">
    <property type="entry name" value="DUF6428"/>
</dbReference>
<keyword evidence="2" id="KW-1185">Reference proteome</keyword>
<gene>
    <name evidence="1" type="ORF">ACFQZX_05365</name>
</gene>
<dbReference type="EMBL" id="JBHTHZ010000002">
    <property type="protein sequence ID" value="MFD0793035.1"/>
    <property type="molecule type" value="Genomic_DNA"/>
</dbReference>
<name>A0ABW3AQF6_9SPHI</name>
<proteinExistence type="predicted"/>